<dbReference type="GO" id="GO:0003700">
    <property type="term" value="F:DNA-binding transcription factor activity"/>
    <property type="evidence" value="ECO:0007669"/>
    <property type="project" value="InterPro"/>
</dbReference>
<dbReference type="SUPFAM" id="SSF46785">
    <property type="entry name" value="Winged helix' DNA-binding domain"/>
    <property type="match status" value="1"/>
</dbReference>
<evidence type="ECO:0000256" key="1">
    <source>
        <dbReference type="ARBA" id="ARBA00023015"/>
    </source>
</evidence>
<dbReference type="InterPro" id="IPR050679">
    <property type="entry name" value="Bact_HTH_transcr_reg"/>
</dbReference>
<dbReference type="AlphaFoldDB" id="A0A975U9D4"/>
<sequence length="237" mass="26733">MQYVRIKEAIAEQIDAGSLLPRQKLPPERQLAESFNTTRVTLREALSLLEAEGQIYREDRRGWFISPPPLRYNPSQAVDFVTAARAQNRQPDMTIINAKAMLADKVATRLLALAPFADVYRIERLLHLEQRPVAYVTSYVPPQLCPNLLRFDLAQSMSLVLREHFALEYHSISYRVTTSALFGDVALALRATAGTPALVIERKHYDHKGNLLNAETELWRHDAICLASEAILTPVSA</sequence>
<dbReference type="PRINTS" id="PR00035">
    <property type="entry name" value="HTHGNTR"/>
</dbReference>
<dbReference type="InterPro" id="IPR011663">
    <property type="entry name" value="UTRA"/>
</dbReference>
<dbReference type="PANTHER" id="PTHR44846">
    <property type="entry name" value="MANNOSYL-D-GLYCERATE TRANSPORT/METABOLISM SYSTEM REPRESSOR MNGR-RELATED"/>
    <property type="match status" value="1"/>
</dbReference>
<evidence type="ECO:0000259" key="4">
    <source>
        <dbReference type="PROSITE" id="PS50949"/>
    </source>
</evidence>
<dbReference type="PROSITE" id="PS50949">
    <property type="entry name" value="HTH_GNTR"/>
    <property type="match status" value="1"/>
</dbReference>
<dbReference type="Gene3D" id="3.40.1410.10">
    <property type="entry name" value="Chorismate lyase-like"/>
    <property type="match status" value="1"/>
</dbReference>
<dbReference type="InterPro" id="IPR028978">
    <property type="entry name" value="Chorismate_lyase_/UTRA_dom_sf"/>
</dbReference>
<dbReference type="CDD" id="cd07377">
    <property type="entry name" value="WHTH_GntR"/>
    <property type="match status" value="1"/>
</dbReference>
<dbReference type="SUPFAM" id="SSF64288">
    <property type="entry name" value="Chorismate lyase-like"/>
    <property type="match status" value="1"/>
</dbReference>
<gene>
    <name evidence="5" type="ORF">KNV97_02050</name>
</gene>
<dbReference type="GO" id="GO:0045892">
    <property type="term" value="P:negative regulation of DNA-templated transcription"/>
    <property type="evidence" value="ECO:0007669"/>
    <property type="project" value="TreeGrafter"/>
</dbReference>
<evidence type="ECO:0000256" key="3">
    <source>
        <dbReference type="ARBA" id="ARBA00023163"/>
    </source>
</evidence>
<dbReference type="EMBL" id="CP076642">
    <property type="protein sequence ID" value="QXO16319.1"/>
    <property type="molecule type" value="Genomic_DNA"/>
</dbReference>
<dbReference type="InterPro" id="IPR036388">
    <property type="entry name" value="WH-like_DNA-bd_sf"/>
</dbReference>
<dbReference type="Gene3D" id="1.10.10.10">
    <property type="entry name" value="Winged helix-like DNA-binding domain superfamily/Winged helix DNA-binding domain"/>
    <property type="match status" value="1"/>
</dbReference>
<dbReference type="RefSeq" id="WP_136485557.1">
    <property type="nucleotide sequence ID" value="NZ_CP076642.1"/>
</dbReference>
<dbReference type="FunFam" id="1.10.10.10:FF:000287">
    <property type="entry name" value="Phosphonate utilization transcriptional regulator PhnR"/>
    <property type="match status" value="1"/>
</dbReference>
<keyword evidence="2" id="KW-0238">DNA-binding</keyword>
<dbReference type="SMART" id="SM00345">
    <property type="entry name" value="HTH_GNTR"/>
    <property type="match status" value="1"/>
</dbReference>
<accession>A0A975U9D4</accession>
<keyword evidence="6" id="KW-1185">Reference proteome</keyword>
<keyword evidence="3" id="KW-0804">Transcription</keyword>
<evidence type="ECO:0000256" key="2">
    <source>
        <dbReference type="ARBA" id="ARBA00023125"/>
    </source>
</evidence>
<dbReference type="GO" id="GO:0003677">
    <property type="term" value="F:DNA binding"/>
    <property type="evidence" value="ECO:0007669"/>
    <property type="project" value="UniProtKB-KW"/>
</dbReference>
<dbReference type="InterPro" id="IPR036390">
    <property type="entry name" value="WH_DNA-bd_sf"/>
</dbReference>
<feature type="domain" description="HTH gntR-type" evidence="4">
    <location>
        <begin position="1"/>
        <end position="68"/>
    </location>
</feature>
<proteinExistence type="predicted"/>
<dbReference type="Pfam" id="PF07702">
    <property type="entry name" value="UTRA"/>
    <property type="match status" value="1"/>
</dbReference>
<evidence type="ECO:0000313" key="6">
    <source>
        <dbReference type="Proteomes" id="UP000694232"/>
    </source>
</evidence>
<keyword evidence="1" id="KW-0805">Transcription regulation</keyword>
<dbReference type="SMART" id="SM00866">
    <property type="entry name" value="UTRA"/>
    <property type="match status" value="1"/>
</dbReference>
<dbReference type="Pfam" id="PF00392">
    <property type="entry name" value="GntR"/>
    <property type="match status" value="1"/>
</dbReference>
<protein>
    <submittedName>
        <fullName evidence="5">UTRA domain-containing protein</fullName>
    </submittedName>
</protein>
<dbReference type="PANTHER" id="PTHR44846:SF7">
    <property type="entry name" value="TRANSCRIPTIONAL REGULATOR OF 2-AMINOETHYLPHOSPHONATE DEGRADATION OPERONS-RELATED"/>
    <property type="match status" value="1"/>
</dbReference>
<dbReference type="Proteomes" id="UP000694232">
    <property type="component" value="Chromosome 2"/>
</dbReference>
<reference evidence="5" key="1">
    <citation type="submission" date="2021-06" db="EMBL/GenBank/DDBJ databases">
        <title>Vibrio nov. sp., novel gut bacterium isolated from Yellow Sea oyster.</title>
        <authorList>
            <person name="Muhammad N."/>
            <person name="Nguyen T.H."/>
            <person name="Lee Y.-J."/>
            <person name="Ko J."/>
            <person name="Kim S.-G."/>
        </authorList>
    </citation>
    <scope>NUCLEOTIDE SEQUENCE</scope>
    <source>
        <strain evidence="5">OG9-811</strain>
    </source>
</reference>
<dbReference type="InterPro" id="IPR000524">
    <property type="entry name" value="Tscrpt_reg_HTH_GntR"/>
</dbReference>
<dbReference type="KEGG" id="vos:KNV97_02050"/>
<name>A0A975U9D4_9VIBR</name>
<organism evidence="5 6">
    <name type="scientific">Vibrio ostreae</name>
    <dbReference type="NCBI Taxonomy" id="2841925"/>
    <lineage>
        <taxon>Bacteria</taxon>
        <taxon>Pseudomonadati</taxon>
        <taxon>Pseudomonadota</taxon>
        <taxon>Gammaproteobacteria</taxon>
        <taxon>Vibrionales</taxon>
        <taxon>Vibrionaceae</taxon>
        <taxon>Vibrio</taxon>
    </lineage>
</organism>
<evidence type="ECO:0000313" key="5">
    <source>
        <dbReference type="EMBL" id="QXO16319.1"/>
    </source>
</evidence>